<feature type="region of interest" description="Disordered" evidence="4">
    <location>
        <begin position="1124"/>
        <end position="1143"/>
    </location>
</feature>
<dbReference type="PROSITE" id="PS50837">
    <property type="entry name" value="NACHT"/>
    <property type="match status" value="1"/>
</dbReference>
<evidence type="ECO:0000259" key="5">
    <source>
        <dbReference type="PROSITE" id="PS50837"/>
    </source>
</evidence>
<dbReference type="PROSITE" id="PS50297">
    <property type="entry name" value="ANK_REP_REGION"/>
    <property type="match status" value="1"/>
</dbReference>
<dbReference type="Pfam" id="PF24809">
    <property type="entry name" value="DUF7708"/>
    <property type="match status" value="1"/>
</dbReference>
<dbReference type="InterPro" id="IPR002110">
    <property type="entry name" value="Ankyrin_rpt"/>
</dbReference>
<dbReference type="InterPro" id="IPR056884">
    <property type="entry name" value="NPHP3-like_N"/>
</dbReference>
<keyword evidence="1" id="KW-0677">Repeat</keyword>
<dbReference type="Pfam" id="PF22939">
    <property type="entry name" value="WHD_GPIID"/>
    <property type="match status" value="1"/>
</dbReference>
<evidence type="ECO:0000313" key="6">
    <source>
        <dbReference type="EMBL" id="KAH6873889.1"/>
    </source>
</evidence>
<dbReference type="Proteomes" id="UP000777438">
    <property type="component" value="Unassembled WGS sequence"/>
</dbReference>
<evidence type="ECO:0000256" key="3">
    <source>
        <dbReference type="SAM" id="Coils"/>
    </source>
</evidence>
<dbReference type="InterPro" id="IPR056125">
    <property type="entry name" value="DUF7708"/>
</dbReference>
<dbReference type="Pfam" id="PF24883">
    <property type="entry name" value="NPHP3_N"/>
    <property type="match status" value="1"/>
</dbReference>
<feature type="domain" description="NACHT" evidence="5">
    <location>
        <begin position="278"/>
        <end position="435"/>
    </location>
</feature>
<name>A0A9P8VUL8_9HYPO</name>
<dbReference type="Gene3D" id="3.30.160.60">
    <property type="entry name" value="Classic Zinc Finger"/>
    <property type="match status" value="1"/>
</dbReference>
<reference evidence="6 7" key="1">
    <citation type="journal article" date="2021" name="Nat. Commun.">
        <title>Genetic determinants of endophytism in the Arabidopsis root mycobiome.</title>
        <authorList>
            <person name="Mesny F."/>
            <person name="Miyauchi S."/>
            <person name="Thiergart T."/>
            <person name="Pickel B."/>
            <person name="Atanasova L."/>
            <person name="Karlsson M."/>
            <person name="Huettel B."/>
            <person name="Barry K.W."/>
            <person name="Haridas S."/>
            <person name="Chen C."/>
            <person name="Bauer D."/>
            <person name="Andreopoulos W."/>
            <person name="Pangilinan J."/>
            <person name="LaButti K."/>
            <person name="Riley R."/>
            <person name="Lipzen A."/>
            <person name="Clum A."/>
            <person name="Drula E."/>
            <person name="Henrissat B."/>
            <person name="Kohler A."/>
            <person name="Grigoriev I.V."/>
            <person name="Martin F.M."/>
            <person name="Hacquard S."/>
        </authorList>
    </citation>
    <scope>NUCLEOTIDE SEQUENCE [LARGE SCALE GENOMIC DNA]</scope>
    <source>
        <strain evidence="6 7">MPI-CAGE-CH-0241</strain>
    </source>
</reference>
<keyword evidence="7" id="KW-1185">Reference proteome</keyword>
<sequence length="1143" mass="130146">MAALNPDSFDRALRTFKKSLSPTLAKKFSICTLGDLKDTVRDIQQKEGTAQDGRLRNMVRLRAFVEAMEEFAKVVEIFLNANEFVCFIWIARAHLDSFDKLLDAYSQIGDAIPGLLAYRATFERHPTLAAVLEDYYSDILRFHQEALEVFNRSKWKNFLHATWKTFDTRLGPILQSLSSRRGLLESEKTSASLYEIQAVRENIEKVYKEQTRQATEMNANKQELKIARIKQRLLVSDYQTDQIMPANVKHRSGNASGQWIFNNAEFLTWSDGTSPGHGVLYVHGIPGAGKTTLMSTIIGKLLGEMKADQGSTRCVTAYFYFKHGQKDKNNHNDFLRALLAQLLDRDIVMPERLYNVLFSAAEENLRSTKTLETHIPEAFEGYQTLFLILDGLDACEQEEAECTIEWLLSLVNGGLEASNTHLRLMISGQRDGVLDKILANQPSIALESSPEHLEDITQYCQTYIDRNKRKTKLNIDPELQGKIVKLVTEEAKGMFLYARVVLENLLRQTSTRRLKQELRPGTFPRGLEAAYERVIARVVKESSEAEREDATAVLSLVLCAKRPLRWREIQAFFCIRPEDGEVDYDRFLQVDYKELCGALLDAHQMDNSTAGPEDIVQIVHETARRYLCDRKVIDFELENAKLSIFCAQYLSSEPFHIGIAPDDILQHAKRGYYSFQDYAVQYWFEHLRQCVEFSNIIDSDLFGRSIDLARKFLDLYCLEDVLDKQNDMASHSQVIETIRRLPKDGRERNSHLNFELPTLFIRRQIAKLRDEDVDSDVREMLANLYGQVESYKCPKPWCELFKGCLGTADKLKEHIDRHELPFSCPSDGCFAGKLGFSSDSSLRQHMKDHHSEKKNDLFFPTMHQKKMASIFSAAAKGDLEAVKKALDSGEDVNQTTKPKGSQTPLFLAARHGHLQVCKLLLSRGADDRGHKMTIRNDLTARNALDAAARARRVDIVSLLLQEWPNYETVRSAANLAASNGHIDVVRVLFEFGLSEVTDGNWEFVNPWLLLNAVRSDSEALVQYLLQNGQERYASQDCVDAALHTPAARPILRLLLSTGQPTITNSYLIEKCINGYQLSLAKMLISYPKTRLDDSDLQRCLNKADEKEGFDDVARALRALLDTSRSKQRSVRWPESVEGLTQDR</sequence>
<dbReference type="EMBL" id="JAGPYM010000043">
    <property type="protein sequence ID" value="KAH6873889.1"/>
    <property type="molecule type" value="Genomic_DNA"/>
</dbReference>
<proteinExistence type="predicted"/>
<dbReference type="PROSITE" id="PS50088">
    <property type="entry name" value="ANK_REPEAT"/>
    <property type="match status" value="1"/>
</dbReference>
<dbReference type="SMART" id="SM00248">
    <property type="entry name" value="ANK"/>
    <property type="match status" value="5"/>
</dbReference>
<accession>A0A9P8VUL8</accession>
<feature type="coiled-coil region" evidence="3">
    <location>
        <begin position="200"/>
        <end position="232"/>
    </location>
</feature>
<dbReference type="InterPro" id="IPR027417">
    <property type="entry name" value="P-loop_NTPase"/>
</dbReference>
<dbReference type="SUPFAM" id="SSF48403">
    <property type="entry name" value="Ankyrin repeat"/>
    <property type="match status" value="1"/>
</dbReference>
<keyword evidence="2" id="KW-0040">ANK repeat</keyword>
<evidence type="ECO:0000256" key="1">
    <source>
        <dbReference type="ARBA" id="ARBA00022737"/>
    </source>
</evidence>
<gene>
    <name evidence="6" type="ORF">B0T10DRAFT_233779</name>
</gene>
<dbReference type="PANTHER" id="PTHR10039:SF14">
    <property type="entry name" value="NACHT DOMAIN-CONTAINING PROTEIN"/>
    <property type="match status" value="1"/>
</dbReference>
<keyword evidence="3" id="KW-0175">Coiled coil</keyword>
<dbReference type="Pfam" id="PF12796">
    <property type="entry name" value="Ank_2"/>
    <property type="match status" value="1"/>
</dbReference>
<evidence type="ECO:0000313" key="7">
    <source>
        <dbReference type="Proteomes" id="UP000777438"/>
    </source>
</evidence>
<evidence type="ECO:0000256" key="4">
    <source>
        <dbReference type="SAM" id="MobiDB-lite"/>
    </source>
</evidence>
<dbReference type="SUPFAM" id="SSF52540">
    <property type="entry name" value="P-loop containing nucleoside triphosphate hydrolases"/>
    <property type="match status" value="1"/>
</dbReference>
<comment type="caution">
    <text evidence="6">The sequence shown here is derived from an EMBL/GenBank/DDBJ whole genome shotgun (WGS) entry which is preliminary data.</text>
</comment>
<dbReference type="AlphaFoldDB" id="A0A9P8VUL8"/>
<dbReference type="Gene3D" id="3.40.50.300">
    <property type="entry name" value="P-loop containing nucleotide triphosphate hydrolases"/>
    <property type="match status" value="1"/>
</dbReference>
<dbReference type="InterPro" id="IPR036770">
    <property type="entry name" value="Ankyrin_rpt-contain_sf"/>
</dbReference>
<evidence type="ECO:0000256" key="2">
    <source>
        <dbReference type="PROSITE-ProRule" id="PRU00023"/>
    </source>
</evidence>
<protein>
    <recommendedName>
        <fullName evidence="5">NACHT domain-containing protein</fullName>
    </recommendedName>
</protein>
<dbReference type="Gene3D" id="1.25.40.20">
    <property type="entry name" value="Ankyrin repeat-containing domain"/>
    <property type="match status" value="1"/>
</dbReference>
<dbReference type="InterPro" id="IPR054471">
    <property type="entry name" value="GPIID_WHD"/>
</dbReference>
<feature type="repeat" description="ANK" evidence="2">
    <location>
        <begin position="900"/>
        <end position="926"/>
    </location>
</feature>
<dbReference type="OrthoDB" id="21416at2759"/>
<dbReference type="InterPro" id="IPR007111">
    <property type="entry name" value="NACHT_NTPase"/>
</dbReference>
<organism evidence="6 7">
    <name type="scientific">Thelonectria olida</name>
    <dbReference type="NCBI Taxonomy" id="1576542"/>
    <lineage>
        <taxon>Eukaryota</taxon>
        <taxon>Fungi</taxon>
        <taxon>Dikarya</taxon>
        <taxon>Ascomycota</taxon>
        <taxon>Pezizomycotina</taxon>
        <taxon>Sordariomycetes</taxon>
        <taxon>Hypocreomycetidae</taxon>
        <taxon>Hypocreales</taxon>
        <taxon>Nectriaceae</taxon>
        <taxon>Thelonectria</taxon>
    </lineage>
</organism>
<dbReference type="PANTHER" id="PTHR10039">
    <property type="entry name" value="AMELOGENIN"/>
    <property type="match status" value="1"/>
</dbReference>